<evidence type="ECO:0000256" key="1">
    <source>
        <dbReference type="SAM" id="Coils"/>
    </source>
</evidence>
<dbReference type="Proteomes" id="UP001597097">
    <property type="component" value="Unassembled WGS sequence"/>
</dbReference>
<evidence type="ECO:0000313" key="2">
    <source>
        <dbReference type="EMBL" id="MFD1547105.1"/>
    </source>
</evidence>
<feature type="coiled-coil region" evidence="1">
    <location>
        <begin position="62"/>
        <end position="117"/>
    </location>
</feature>
<organism evidence="2 3">
    <name type="scientific">Nonomuraea guangzhouensis</name>
    <dbReference type="NCBI Taxonomy" id="1291555"/>
    <lineage>
        <taxon>Bacteria</taxon>
        <taxon>Bacillati</taxon>
        <taxon>Actinomycetota</taxon>
        <taxon>Actinomycetes</taxon>
        <taxon>Streptosporangiales</taxon>
        <taxon>Streptosporangiaceae</taxon>
        <taxon>Nonomuraea</taxon>
    </lineage>
</organism>
<protein>
    <submittedName>
        <fullName evidence="2">Uncharacterized protein</fullName>
    </submittedName>
</protein>
<gene>
    <name evidence="2" type="ORF">ACFSJ0_59410</name>
</gene>
<comment type="caution">
    <text evidence="2">The sequence shown here is derived from an EMBL/GenBank/DDBJ whole genome shotgun (WGS) entry which is preliminary data.</text>
</comment>
<evidence type="ECO:0000313" key="3">
    <source>
        <dbReference type="Proteomes" id="UP001597097"/>
    </source>
</evidence>
<keyword evidence="3" id="KW-1185">Reference proteome</keyword>
<dbReference type="EMBL" id="JBHUCM010000072">
    <property type="protein sequence ID" value="MFD1547105.1"/>
    <property type="molecule type" value="Genomic_DNA"/>
</dbReference>
<proteinExistence type="predicted"/>
<sequence>MADTLRLSPDGPHNDDYTCQVAAASSEAVRVLNHATLFHAGVTHPSTVNDVLGAISRATAGLDQLLRQLGEALRRMQASTQLGDDRGNPVERVDRALSELKAARAAARTLAARLERAFNATAGLHLTDGRED</sequence>
<keyword evidence="1" id="KW-0175">Coiled coil</keyword>
<reference evidence="3" key="1">
    <citation type="journal article" date="2019" name="Int. J. Syst. Evol. Microbiol.">
        <title>The Global Catalogue of Microorganisms (GCM) 10K type strain sequencing project: providing services to taxonomists for standard genome sequencing and annotation.</title>
        <authorList>
            <consortium name="The Broad Institute Genomics Platform"/>
            <consortium name="The Broad Institute Genome Sequencing Center for Infectious Disease"/>
            <person name="Wu L."/>
            <person name="Ma J."/>
        </authorList>
    </citation>
    <scope>NUCLEOTIDE SEQUENCE [LARGE SCALE GENOMIC DNA]</scope>
    <source>
        <strain evidence="3">CGMCC 1.15399</strain>
    </source>
</reference>
<name>A0ABW4GX19_9ACTN</name>
<accession>A0ABW4GX19</accession>